<dbReference type="Proteomes" id="UP001210231">
    <property type="component" value="Unassembled WGS sequence"/>
</dbReference>
<protein>
    <submittedName>
        <fullName evidence="2">Multiubiquitin domain-containing protein</fullName>
    </submittedName>
</protein>
<evidence type="ECO:0000313" key="2">
    <source>
        <dbReference type="EMBL" id="MDA3616682.1"/>
    </source>
</evidence>
<dbReference type="RefSeq" id="WP_407033013.1">
    <property type="nucleotide sequence ID" value="NZ_JAQGEF010000039.1"/>
</dbReference>
<dbReference type="InterPro" id="IPR027802">
    <property type="entry name" value="Multi-ubiquitin_dom"/>
</dbReference>
<dbReference type="Pfam" id="PF14452">
    <property type="entry name" value="Multi_ubiq"/>
    <property type="match status" value="2"/>
</dbReference>
<accession>A0ABT4UPA3</accession>
<sequence>MEKSIVVLKFIVEDIQFEWPEQYIAGSEVKALIGAPLESELYLAIKEPWANELISNSTKVNLARPGIERFFFKNIYSFVLNDKTYRSYKSAVTGEELLSIAGIQAYACYTLYEKFSGCDFTKIRHYDIVDLSRSGIERFVTKDADTFAYTLNGEHEMTDKKRISAEEILENAGIDTVSNYLVHKTANGEFIYAWNPKDYIEMDCSGMEFISRSWVDIVSIEDSGKSCEEIPPAKVYRIRIDKSYFDIMNRYIEQSELIRLGGKSDTVYNVLKFIKGNPKPVKIAVGEKVDLTETCLLRFVLQPKEQTEGRDLRKQFQLPEEDSEILNQLGYSWETISQGNYWIIIHDYPIPAGYNVLKADVALLIPPGYPATQIDMAYFYPALNKTNTSVGVRALSNQSLDGRIFQRWSRHRKPNEWTPGVDNIATHLHLVDNWLEKELKK</sequence>
<name>A0ABT4UPA3_9BACT</name>
<comment type="caution">
    <text evidence="2">The sequence shown here is derived from an EMBL/GenBank/DDBJ whole genome shotgun (WGS) entry which is preliminary data.</text>
</comment>
<evidence type="ECO:0000259" key="1">
    <source>
        <dbReference type="Pfam" id="PF14452"/>
    </source>
</evidence>
<evidence type="ECO:0000313" key="3">
    <source>
        <dbReference type="Proteomes" id="UP001210231"/>
    </source>
</evidence>
<reference evidence="2 3" key="1">
    <citation type="submission" date="2022-12" db="EMBL/GenBank/DDBJ databases">
        <title>Chitinophagaceae gen. sp. nov., a new member of the family Chitinophagaceae, isolated from soil in a chemical factory.</title>
        <authorList>
            <person name="Ke Z."/>
        </authorList>
    </citation>
    <scope>NUCLEOTIDE SEQUENCE [LARGE SCALE GENOMIC DNA]</scope>
    <source>
        <strain evidence="2 3">LY-5</strain>
    </source>
</reference>
<dbReference type="EMBL" id="JAQGEF010000039">
    <property type="protein sequence ID" value="MDA3616682.1"/>
    <property type="molecule type" value="Genomic_DNA"/>
</dbReference>
<feature type="domain" description="Multi-ubiquitin" evidence="1">
    <location>
        <begin position="9"/>
        <end position="71"/>
    </location>
</feature>
<feature type="domain" description="Multi-ubiquitin" evidence="1">
    <location>
        <begin position="76"/>
        <end position="142"/>
    </location>
</feature>
<proteinExistence type="predicted"/>
<dbReference type="Pfam" id="PF14462">
    <property type="entry name" value="Prok-E2_E"/>
    <property type="match status" value="1"/>
</dbReference>
<gene>
    <name evidence="2" type="ORF">O3P16_17860</name>
</gene>
<organism evidence="2 3">
    <name type="scientific">Polluticaenibacter yanchengensis</name>
    <dbReference type="NCBI Taxonomy" id="3014562"/>
    <lineage>
        <taxon>Bacteria</taxon>
        <taxon>Pseudomonadati</taxon>
        <taxon>Bacteroidota</taxon>
        <taxon>Chitinophagia</taxon>
        <taxon>Chitinophagales</taxon>
        <taxon>Chitinophagaceae</taxon>
        <taxon>Polluticaenibacter</taxon>
    </lineage>
</organism>
<dbReference type="InterPro" id="IPR025701">
    <property type="entry name" value="UBQ-conjugat_E2_E"/>
</dbReference>
<keyword evidence="3" id="KW-1185">Reference proteome</keyword>